<protein>
    <submittedName>
        <fullName evidence="2">Uncharacterized protein</fullName>
    </submittedName>
</protein>
<keyword evidence="1" id="KW-1133">Transmembrane helix</keyword>
<dbReference type="Proteomes" id="UP001432322">
    <property type="component" value="Unassembled WGS sequence"/>
</dbReference>
<evidence type="ECO:0000256" key="1">
    <source>
        <dbReference type="SAM" id="Phobius"/>
    </source>
</evidence>
<evidence type="ECO:0000313" key="3">
    <source>
        <dbReference type="Proteomes" id="UP001432322"/>
    </source>
</evidence>
<evidence type="ECO:0000313" key="2">
    <source>
        <dbReference type="EMBL" id="GMT31139.1"/>
    </source>
</evidence>
<name>A0AAV5WK96_9BILA</name>
<dbReference type="EMBL" id="BTSY01000005">
    <property type="protein sequence ID" value="GMT31139.1"/>
    <property type="molecule type" value="Genomic_DNA"/>
</dbReference>
<dbReference type="PANTHER" id="PTHR38608">
    <property type="entry name" value="PROTEIN CBG07207"/>
    <property type="match status" value="1"/>
</dbReference>
<comment type="caution">
    <text evidence="2">The sequence shown here is derived from an EMBL/GenBank/DDBJ whole genome shotgun (WGS) entry which is preliminary data.</text>
</comment>
<proteinExistence type="predicted"/>
<dbReference type="PANTHER" id="PTHR38608:SF3">
    <property type="entry name" value="TNP_DDE_DOM DOMAIN-CONTAINING PROTEIN"/>
    <property type="match status" value="1"/>
</dbReference>
<keyword evidence="1" id="KW-0812">Transmembrane</keyword>
<sequence length="131" mass="14826">IGRFVRAFSKMLSQWPGGEVEADLLAAQDGDKVFDETRKKPQVSYRGDGRKEIDGILQESQGANALWTTTISRGVAHQWKDKSEGRIARAQRYISEVTYEAKVYIGQNRYVSIVALIVLNLFLLYILYGLL</sequence>
<organism evidence="2 3">
    <name type="scientific">Pristionchus fissidentatus</name>
    <dbReference type="NCBI Taxonomy" id="1538716"/>
    <lineage>
        <taxon>Eukaryota</taxon>
        <taxon>Metazoa</taxon>
        <taxon>Ecdysozoa</taxon>
        <taxon>Nematoda</taxon>
        <taxon>Chromadorea</taxon>
        <taxon>Rhabditida</taxon>
        <taxon>Rhabditina</taxon>
        <taxon>Diplogasteromorpha</taxon>
        <taxon>Diplogasteroidea</taxon>
        <taxon>Neodiplogasteridae</taxon>
        <taxon>Pristionchus</taxon>
    </lineage>
</organism>
<feature type="non-terminal residue" evidence="2">
    <location>
        <position position="1"/>
    </location>
</feature>
<reference evidence="2" key="1">
    <citation type="submission" date="2023-10" db="EMBL/GenBank/DDBJ databases">
        <title>Genome assembly of Pristionchus species.</title>
        <authorList>
            <person name="Yoshida K."/>
            <person name="Sommer R.J."/>
        </authorList>
    </citation>
    <scope>NUCLEOTIDE SEQUENCE</scope>
    <source>
        <strain evidence="2">RS5133</strain>
    </source>
</reference>
<gene>
    <name evidence="2" type="ORF">PFISCL1PPCAC_22436</name>
</gene>
<keyword evidence="1" id="KW-0472">Membrane</keyword>
<keyword evidence="3" id="KW-1185">Reference proteome</keyword>
<accession>A0AAV5WK96</accession>
<dbReference type="AlphaFoldDB" id="A0AAV5WK96"/>
<feature type="transmembrane region" description="Helical" evidence="1">
    <location>
        <begin position="110"/>
        <end position="128"/>
    </location>
</feature>